<evidence type="ECO:0000313" key="2">
    <source>
        <dbReference type="Proteomes" id="UP000660070"/>
    </source>
</evidence>
<keyword evidence="2" id="KW-1185">Reference proteome</keyword>
<reference evidence="1 2" key="1">
    <citation type="submission" date="2020-11" db="EMBL/GenBank/DDBJ databases">
        <title>Kaistella gelatinilytica sp. nov., a flavobacterium isolated from Antarctic Soil.</title>
        <authorList>
            <person name="Li J."/>
        </authorList>
    </citation>
    <scope>NUCLEOTIDE SEQUENCE [LARGE SCALE GENOMIC DNA]</scope>
    <source>
        <strain evidence="1 2">G5-32</strain>
    </source>
</reference>
<protein>
    <recommendedName>
        <fullName evidence="3">DRBM domain-containing protein</fullName>
    </recommendedName>
</protein>
<comment type="caution">
    <text evidence="1">The sequence shown here is derived from an EMBL/GenBank/DDBJ whole genome shotgun (WGS) entry which is preliminary data.</text>
</comment>
<accession>A0ABS0F8W7</accession>
<dbReference type="Proteomes" id="UP000660070">
    <property type="component" value="Unassembled WGS sequence"/>
</dbReference>
<sequence>MSGKKIISLIKNYCRSSNTGSFLTAQIPIFLTAPFPGSPANTSLLFIKGFCHSERNAAKRNAVKNLTFKLANFQITTLAHSQIDIYSSFFFLDKKEPKNQDWKLT</sequence>
<organism evidence="1 2">
    <name type="scientific">Kaistella gelatinilytica</name>
    <dbReference type="NCBI Taxonomy" id="2787636"/>
    <lineage>
        <taxon>Bacteria</taxon>
        <taxon>Pseudomonadati</taxon>
        <taxon>Bacteroidota</taxon>
        <taxon>Flavobacteriia</taxon>
        <taxon>Flavobacteriales</taxon>
        <taxon>Weeksellaceae</taxon>
        <taxon>Chryseobacterium group</taxon>
        <taxon>Kaistella</taxon>
    </lineage>
</organism>
<evidence type="ECO:0000313" key="1">
    <source>
        <dbReference type="EMBL" id="MBF8456140.1"/>
    </source>
</evidence>
<evidence type="ECO:0008006" key="3">
    <source>
        <dbReference type="Google" id="ProtNLM"/>
    </source>
</evidence>
<dbReference type="EMBL" id="JADPVI010000001">
    <property type="protein sequence ID" value="MBF8456140.1"/>
    <property type="molecule type" value="Genomic_DNA"/>
</dbReference>
<gene>
    <name evidence="1" type="ORF">IV494_03005</name>
</gene>
<dbReference type="RefSeq" id="WP_196078681.1">
    <property type="nucleotide sequence ID" value="NZ_JADPVI010000001.1"/>
</dbReference>
<name>A0ABS0F8W7_9FLAO</name>
<proteinExistence type="predicted"/>